<name>A0A384K0T9_BOTFB</name>
<sequence>MPPTIVLITGANRGLGKGLLQRYLALPNHTVIAANRDPSHESSKKLFDLPKGSRSSRKYILLTFH</sequence>
<dbReference type="Gene3D" id="3.40.50.720">
    <property type="entry name" value="NAD(P)-binding Rossmann-like Domain"/>
    <property type="match status" value="1"/>
</dbReference>
<evidence type="ECO:0000313" key="1">
    <source>
        <dbReference type="EMBL" id="ATZ56382.1"/>
    </source>
</evidence>
<dbReference type="Proteomes" id="UP000001798">
    <property type="component" value="Chromosome 13"/>
</dbReference>
<dbReference type="InterPro" id="IPR036291">
    <property type="entry name" value="NAD(P)-bd_dom_sf"/>
</dbReference>
<reference evidence="1 2" key="1">
    <citation type="journal article" date="2011" name="PLoS Genet.">
        <title>Genomic analysis of the necrotrophic fungal pathogens Sclerotinia sclerotiorum and Botrytis cinerea.</title>
        <authorList>
            <person name="Amselem J."/>
            <person name="Cuomo C.A."/>
            <person name="van Kan J.A."/>
            <person name="Viaud M."/>
            <person name="Benito E.P."/>
            <person name="Couloux A."/>
            <person name="Coutinho P.M."/>
            <person name="de Vries R.P."/>
            <person name="Dyer P.S."/>
            <person name="Fillinger S."/>
            <person name="Fournier E."/>
            <person name="Gout L."/>
            <person name="Hahn M."/>
            <person name="Kohn L."/>
            <person name="Lapalu N."/>
            <person name="Plummer K.M."/>
            <person name="Pradier J.M."/>
            <person name="Quevillon E."/>
            <person name="Sharon A."/>
            <person name="Simon A."/>
            <person name="ten Have A."/>
            <person name="Tudzynski B."/>
            <person name="Tudzynski P."/>
            <person name="Wincker P."/>
            <person name="Andrew M."/>
            <person name="Anthouard V."/>
            <person name="Beever R.E."/>
            <person name="Beffa R."/>
            <person name="Benoit I."/>
            <person name="Bouzid O."/>
            <person name="Brault B."/>
            <person name="Chen Z."/>
            <person name="Choquer M."/>
            <person name="Collemare J."/>
            <person name="Cotton P."/>
            <person name="Danchin E.G."/>
            <person name="Da Silva C."/>
            <person name="Gautier A."/>
            <person name="Giraud C."/>
            <person name="Giraud T."/>
            <person name="Gonzalez C."/>
            <person name="Grossetete S."/>
            <person name="Guldener U."/>
            <person name="Henrissat B."/>
            <person name="Howlett B.J."/>
            <person name="Kodira C."/>
            <person name="Kretschmer M."/>
            <person name="Lappartient A."/>
            <person name="Leroch M."/>
            <person name="Levis C."/>
            <person name="Mauceli E."/>
            <person name="Neuveglise C."/>
            <person name="Oeser B."/>
            <person name="Pearson M."/>
            <person name="Poulain J."/>
            <person name="Poussereau N."/>
            <person name="Quesneville H."/>
            <person name="Rascle C."/>
            <person name="Schumacher J."/>
            <person name="Segurens B."/>
            <person name="Sexton A."/>
            <person name="Silva E."/>
            <person name="Sirven C."/>
            <person name="Soanes D.M."/>
            <person name="Talbot N.J."/>
            <person name="Templeton M."/>
            <person name="Yandava C."/>
            <person name="Yarden O."/>
            <person name="Zeng Q."/>
            <person name="Rollins J.A."/>
            <person name="Lebrun M.H."/>
            <person name="Dickman M."/>
        </authorList>
    </citation>
    <scope>NUCLEOTIDE SEQUENCE [LARGE SCALE GENOMIC DNA]</scope>
    <source>
        <strain evidence="1 2">B05.10</strain>
    </source>
</reference>
<dbReference type="RefSeq" id="XP_024552533.1">
    <property type="nucleotide sequence ID" value="XM_024696720.1"/>
</dbReference>
<accession>A0A384K0T9</accession>
<dbReference type="GeneID" id="5435879"/>
<organism evidence="1 2">
    <name type="scientific">Botryotinia fuckeliana (strain B05.10)</name>
    <name type="common">Noble rot fungus</name>
    <name type="synonym">Botrytis cinerea</name>
    <dbReference type="NCBI Taxonomy" id="332648"/>
    <lineage>
        <taxon>Eukaryota</taxon>
        <taxon>Fungi</taxon>
        <taxon>Dikarya</taxon>
        <taxon>Ascomycota</taxon>
        <taxon>Pezizomycotina</taxon>
        <taxon>Leotiomycetes</taxon>
        <taxon>Helotiales</taxon>
        <taxon>Sclerotiniaceae</taxon>
        <taxon>Botrytis</taxon>
    </lineage>
</organism>
<evidence type="ECO:0000313" key="2">
    <source>
        <dbReference type="Proteomes" id="UP000001798"/>
    </source>
</evidence>
<reference evidence="1 2" key="3">
    <citation type="journal article" date="2017" name="Mol. Plant Pathol.">
        <title>A gapless genome sequence of the fungus Botrytis cinerea.</title>
        <authorList>
            <person name="Van Kan J.A."/>
            <person name="Stassen J.H."/>
            <person name="Mosbach A."/>
            <person name="Van Der Lee T.A."/>
            <person name="Faino L."/>
            <person name="Farmer A.D."/>
            <person name="Papasotiriou D.G."/>
            <person name="Zhou S."/>
            <person name="Seidl M.F."/>
            <person name="Cottam E."/>
            <person name="Edel D."/>
            <person name="Hahn M."/>
            <person name="Schwartz D.C."/>
            <person name="Dietrich R.A."/>
            <person name="Widdison S."/>
            <person name="Scalliet G."/>
        </authorList>
    </citation>
    <scope>NUCLEOTIDE SEQUENCE [LARGE SCALE GENOMIC DNA]</scope>
    <source>
        <strain evidence="1 2">B05.10</strain>
    </source>
</reference>
<proteinExistence type="predicted"/>
<gene>
    <name evidence="1" type="ORF">BCIN_13g02220</name>
</gene>
<dbReference type="EMBL" id="CP009817">
    <property type="protein sequence ID" value="ATZ56382.1"/>
    <property type="molecule type" value="Genomic_DNA"/>
</dbReference>
<dbReference type="VEuPathDB" id="FungiDB:Bcin13g02220"/>
<keyword evidence="2" id="KW-1185">Reference proteome</keyword>
<reference evidence="1 2" key="2">
    <citation type="journal article" date="2012" name="Eukaryot. Cell">
        <title>Genome update of Botrytis cinerea strains B05.10 and T4.</title>
        <authorList>
            <person name="Staats M."/>
            <person name="van Kan J.A."/>
        </authorList>
    </citation>
    <scope>NUCLEOTIDE SEQUENCE [LARGE SCALE GENOMIC DNA]</scope>
    <source>
        <strain evidence="1 2">B05.10</strain>
    </source>
</reference>
<protein>
    <submittedName>
        <fullName evidence="1">Uncharacterized protein</fullName>
    </submittedName>
</protein>
<dbReference type="OrthoDB" id="9876299at2759"/>
<dbReference type="SUPFAM" id="SSF51735">
    <property type="entry name" value="NAD(P)-binding Rossmann-fold domains"/>
    <property type="match status" value="1"/>
</dbReference>
<dbReference type="AlphaFoldDB" id="A0A384K0T9"/>